<dbReference type="SMART" id="SM00866">
    <property type="entry name" value="UTRA"/>
    <property type="match status" value="1"/>
</dbReference>
<name>A0A1W1VUP6_9DEIO</name>
<dbReference type="SMART" id="SM00345">
    <property type="entry name" value="HTH_GNTR"/>
    <property type="match status" value="1"/>
</dbReference>
<evidence type="ECO:0000256" key="3">
    <source>
        <dbReference type="ARBA" id="ARBA00023163"/>
    </source>
</evidence>
<dbReference type="GO" id="GO:0003677">
    <property type="term" value="F:DNA binding"/>
    <property type="evidence" value="ECO:0007669"/>
    <property type="project" value="UniProtKB-KW"/>
</dbReference>
<evidence type="ECO:0000256" key="2">
    <source>
        <dbReference type="ARBA" id="ARBA00023125"/>
    </source>
</evidence>
<dbReference type="SUPFAM" id="SSF64288">
    <property type="entry name" value="Chorismate lyase-like"/>
    <property type="match status" value="1"/>
</dbReference>
<dbReference type="PANTHER" id="PTHR44846:SF1">
    <property type="entry name" value="MANNOSYL-D-GLYCERATE TRANSPORT_METABOLISM SYSTEM REPRESSOR MNGR-RELATED"/>
    <property type="match status" value="1"/>
</dbReference>
<dbReference type="STRING" id="695939.SAMN00790413_06330"/>
<proteinExistence type="predicted"/>
<dbReference type="GO" id="GO:0045892">
    <property type="term" value="P:negative regulation of DNA-templated transcription"/>
    <property type="evidence" value="ECO:0007669"/>
    <property type="project" value="TreeGrafter"/>
</dbReference>
<dbReference type="EMBL" id="FWWU01000010">
    <property type="protein sequence ID" value="SMB97078.1"/>
    <property type="molecule type" value="Genomic_DNA"/>
</dbReference>
<dbReference type="Pfam" id="PF00392">
    <property type="entry name" value="GntR"/>
    <property type="match status" value="1"/>
</dbReference>
<evidence type="ECO:0000313" key="5">
    <source>
        <dbReference type="EMBL" id="SMB97078.1"/>
    </source>
</evidence>
<dbReference type="InterPro" id="IPR028978">
    <property type="entry name" value="Chorismate_lyase_/UTRA_dom_sf"/>
</dbReference>
<dbReference type="InterPro" id="IPR000524">
    <property type="entry name" value="Tscrpt_reg_HTH_GntR"/>
</dbReference>
<dbReference type="Pfam" id="PF07702">
    <property type="entry name" value="UTRA"/>
    <property type="match status" value="1"/>
</dbReference>
<dbReference type="Gene3D" id="3.40.1410.10">
    <property type="entry name" value="Chorismate lyase-like"/>
    <property type="match status" value="1"/>
</dbReference>
<evidence type="ECO:0000259" key="4">
    <source>
        <dbReference type="PROSITE" id="PS50949"/>
    </source>
</evidence>
<protein>
    <submittedName>
        <fullName evidence="5">GntR family transcriptional regulator</fullName>
    </submittedName>
</protein>
<dbReference type="CDD" id="cd07377">
    <property type="entry name" value="WHTH_GntR"/>
    <property type="match status" value="1"/>
</dbReference>
<evidence type="ECO:0000313" key="6">
    <source>
        <dbReference type="Proteomes" id="UP000192582"/>
    </source>
</evidence>
<feature type="domain" description="HTH gntR-type" evidence="4">
    <location>
        <begin position="98"/>
        <end position="166"/>
    </location>
</feature>
<dbReference type="GO" id="GO:0003700">
    <property type="term" value="F:DNA-binding transcription factor activity"/>
    <property type="evidence" value="ECO:0007669"/>
    <property type="project" value="InterPro"/>
</dbReference>
<dbReference type="PANTHER" id="PTHR44846">
    <property type="entry name" value="MANNOSYL-D-GLYCERATE TRANSPORT/METABOLISM SYSTEM REPRESSOR MNGR-RELATED"/>
    <property type="match status" value="1"/>
</dbReference>
<dbReference type="Proteomes" id="UP000192582">
    <property type="component" value="Unassembled WGS sequence"/>
</dbReference>
<dbReference type="PROSITE" id="PS50949">
    <property type="entry name" value="HTH_GNTR"/>
    <property type="match status" value="1"/>
</dbReference>
<sequence length="336" mass="37134">MTAQKRGEVGVSGLFTTLHIKFASLLTEELRSREPRRGCRRHLNRRLDGQAARWRNRRCPGQAARIHPALLKTNYQSADKRGILNRMTRLDRSSPLAAPRYLQVQQVLQEMIEGTEFAPGDKVPSERELAEQLGVSRMTVRKAMDNLVRMGLLERDSTAGTRVSAPKVNRLLNDPTLHSITQMVNAEGGRAGGRLLEFQISPAPSKVSQRLEIPLGSPVVVLRRLRLVNGLAFCLETSYLPADRVPALAAEDLAGNQSLYQVLLERYGIDAGTGDSTISLSHATSAEATTLSLAAGDPVLLYRSVVRDQVGVPFEYLKSVNHPQFVVFHIGEGTRR</sequence>
<dbReference type="InterPro" id="IPR011663">
    <property type="entry name" value="UTRA"/>
</dbReference>
<accession>A0A1W1VUP6</accession>
<keyword evidence="3" id="KW-0804">Transcription</keyword>
<dbReference type="InterPro" id="IPR036388">
    <property type="entry name" value="WH-like_DNA-bd_sf"/>
</dbReference>
<dbReference type="InterPro" id="IPR036390">
    <property type="entry name" value="WH_DNA-bd_sf"/>
</dbReference>
<gene>
    <name evidence="5" type="ORF">SAMN00790413_06330</name>
</gene>
<evidence type="ECO:0000256" key="1">
    <source>
        <dbReference type="ARBA" id="ARBA00023015"/>
    </source>
</evidence>
<reference evidence="5 6" key="1">
    <citation type="submission" date="2017-04" db="EMBL/GenBank/DDBJ databases">
        <authorList>
            <person name="Afonso C.L."/>
            <person name="Miller P.J."/>
            <person name="Scott M.A."/>
            <person name="Spackman E."/>
            <person name="Goraichik I."/>
            <person name="Dimitrov K.M."/>
            <person name="Suarez D.L."/>
            <person name="Swayne D.E."/>
        </authorList>
    </citation>
    <scope>NUCLEOTIDE SEQUENCE [LARGE SCALE GENOMIC DNA]</scope>
    <source>
        <strain evidence="5 6">KR-140</strain>
    </source>
</reference>
<keyword evidence="2" id="KW-0238">DNA-binding</keyword>
<dbReference type="PRINTS" id="PR00035">
    <property type="entry name" value="HTHGNTR"/>
</dbReference>
<dbReference type="AlphaFoldDB" id="A0A1W1VUP6"/>
<dbReference type="Gene3D" id="1.10.10.10">
    <property type="entry name" value="Winged helix-like DNA-binding domain superfamily/Winged helix DNA-binding domain"/>
    <property type="match status" value="1"/>
</dbReference>
<keyword evidence="1" id="KW-0805">Transcription regulation</keyword>
<keyword evidence="6" id="KW-1185">Reference proteome</keyword>
<dbReference type="InterPro" id="IPR050679">
    <property type="entry name" value="Bact_HTH_transcr_reg"/>
</dbReference>
<dbReference type="FunFam" id="1.10.10.10:FF:000079">
    <property type="entry name" value="GntR family transcriptional regulator"/>
    <property type="match status" value="1"/>
</dbReference>
<dbReference type="SUPFAM" id="SSF46785">
    <property type="entry name" value="Winged helix' DNA-binding domain"/>
    <property type="match status" value="1"/>
</dbReference>
<organism evidence="5 6">
    <name type="scientific">Deinococcus hopiensis KR-140</name>
    <dbReference type="NCBI Taxonomy" id="695939"/>
    <lineage>
        <taxon>Bacteria</taxon>
        <taxon>Thermotogati</taxon>
        <taxon>Deinococcota</taxon>
        <taxon>Deinococci</taxon>
        <taxon>Deinococcales</taxon>
        <taxon>Deinococcaceae</taxon>
        <taxon>Deinococcus</taxon>
    </lineage>
</organism>